<accession>A0A517P3J3</accession>
<feature type="transmembrane region" description="Helical" evidence="1">
    <location>
        <begin position="68"/>
        <end position="89"/>
    </location>
</feature>
<evidence type="ECO:0000313" key="3">
    <source>
        <dbReference type="Proteomes" id="UP000318741"/>
    </source>
</evidence>
<dbReference type="AlphaFoldDB" id="A0A517P3J3"/>
<dbReference type="Proteomes" id="UP000318741">
    <property type="component" value="Chromosome"/>
</dbReference>
<protein>
    <submittedName>
        <fullName evidence="2">Uncharacterized protein</fullName>
    </submittedName>
</protein>
<dbReference type="KEGG" id="acaf:CA12_00060"/>
<evidence type="ECO:0000256" key="1">
    <source>
        <dbReference type="SAM" id="Phobius"/>
    </source>
</evidence>
<feature type="transmembrane region" description="Helical" evidence="1">
    <location>
        <begin position="101"/>
        <end position="123"/>
    </location>
</feature>
<name>A0A517P3J3_9PLAN</name>
<keyword evidence="3" id="KW-1185">Reference proteome</keyword>
<sequence length="125" mass="13430">MLRRDSERLVDAVESLADSAPDHPVSRGVFGAILPAVLALHGVRGLWRGRMPFVGGRPLRWFDLHGTEALCLAAATLAAAAFLHAHFFWTPHPRFHGYGALGKIASLLGFVAAAAGFVWFGLITS</sequence>
<keyword evidence="1" id="KW-0812">Transmembrane</keyword>
<keyword evidence="1" id="KW-0472">Membrane</keyword>
<gene>
    <name evidence="2" type="ORF">CA12_00060</name>
</gene>
<dbReference type="EMBL" id="CP036265">
    <property type="protein sequence ID" value="QDT13938.1"/>
    <property type="molecule type" value="Genomic_DNA"/>
</dbReference>
<proteinExistence type="predicted"/>
<organism evidence="2 3">
    <name type="scientific">Alienimonas californiensis</name>
    <dbReference type="NCBI Taxonomy" id="2527989"/>
    <lineage>
        <taxon>Bacteria</taxon>
        <taxon>Pseudomonadati</taxon>
        <taxon>Planctomycetota</taxon>
        <taxon>Planctomycetia</taxon>
        <taxon>Planctomycetales</taxon>
        <taxon>Planctomycetaceae</taxon>
        <taxon>Alienimonas</taxon>
    </lineage>
</organism>
<keyword evidence="1" id="KW-1133">Transmembrane helix</keyword>
<reference evidence="2 3" key="1">
    <citation type="submission" date="2019-02" db="EMBL/GenBank/DDBJ databases">
        <title>Deep-cultivation of Planctomycetes and their phenomic and genomic characterization uncovers novel biology.</title>
        <authorList>
            <person name="Wiegand S."/>
            <person name="Jogler M."/>
            <person name="Boedeker C."/>
            <person name="Pinto D."/>
            <person name="Vollmers J."/>
            <person name="Rivas-Marin E."/>
            <person name="Kohn T."/>
            <person name="Peeters S.H."/>
            <person name="Heuer A."/>
            <person name="Rast P."/>
            <person name="Oberbeckmann S."/>
            <person name="Bunk B."/>
            <person name="Jeske O."/>
            <person name="Meyerdierks A."/>
            <person name="Storesund J.E."/>
            <person name="Kallscheuer N."/>
            <person name="Luecker S."/>
            <person name="Lage O.M."/>
            <person name="Pohl T."/>
            <person name="Merkel B.J."/>
            <person name="Hornburger P."/>
            <person name="Mueller R.-W."/>
            <person name="Bruemmer F."/>
            <person name="Labrenz M."/>
            <person name="Spormann A.M."/>
            <person name="Op den Camp H."/>
            <person name="Overmann J."/>
            <person name="Amann R."/>
            <person name="Jetten M.S.M."/>
            <person name="Mascher T."/>
            <person name="Medema M.H."/>
            <person name="Devos D.P."/>
            <person name="Kaster A.-K."/>
            <person name="Ovreas L."/>
            <person name="Rohde M."/>
            <person name="Galperin M.Y."/>
            <person name="Jogler C."/>
        </authorList>
    </citation>
    <scope>NUCLEOTIDE SEQUENCE [LARGE SCALE GENOMIC DNA]</scope>
    <source>
        <strain evidence="2 3">CA12</strain>
    </source>
</reference>
<evidence type="ECO:0000313" key="2">
    <source>
        <dbReference type="EMBL" id="QDT13938.1"/>
    </source>
</evidence>
<dbReference type="RefSeq" id="WP_145356559.1">
    <property type="nucleotide sequence ID" value="NZ_CP036265.1"/>
</dbReference>
<feature type="transmembrane region" description="Helical" evidence="1">
    <location>
        <begin position="28"/>
        <end position="47"/>
    </location>
</feature>